<dbReference type="Ensembl" id="ENSPMRT00000027016.1">
    <property type="protein sequence ID" value="ENSPMRP00000025450.1"/>
    <property type="gene ID" value="ENSPMRG00000016478.1"/>
</dbReference>
<evidence type="ECO:0000313" key="2">
    <source>
        <dbReference type="Proteomes" id="UP000472272"/>
    </source>
</evidence>
<proteinExistence type="predicted"/>
<keyword evidence="2" id="KW-1185">Reference proteome</keyword>
<reference evidence="1 2" key="1">
    <citation type="journal article" date="2019" name="Proc. Natl. Acad. Sci. U.S.A.">
        <title>Regulatory changes in pterin and carotenoid genes underlie balanced color polymorphisms in the wall lizard.</title>
        <authorList>
            <person name="Andrade P."/>
            <person name="Pinho C."/>
            <person name="Perez I de Lanuza G."/>
            <person name="Afonso S."/>
            <person name="Brejcha J."/>
            <person name="Rubin C.J."/>
            <person name="Wallerman O."/>
            <person name="Pereira P."/>
            <person name="Sabatino S.J."/>
            <person name="Bellati A."/>
            <person name="Pellitteri-Rosa D."/>
            <person name="Bosakova Z."/>
            <person name="Bunikis I."/>
            <person name="Carretero M.A."/>
            <person name="Feiner N."/>
            <person name="Marsik P."/>
            <person name="Pauperio F."/>
            <person name="Salvi D."/>
            <person name="Soler L."/>
            <person name="While G.M."/>
            <person name="Uller T."/>
            <person name="Font E."/>
            <person name="Andersson L."/>
            <person name="Carneiro M."/>
        </authorList>
    </citation>
    <scope>NUCLEOTIDE SEQUENCE</scope>
</reference>
<protein>
    <submittedName>
        <fullName evidence="1">Uncharacterized protein</fullName>
    </submittedName>
</protein>
<name>A0A670JNI5_PODMU</name>
<reference evidence="1" key="2">
    <citation type="submission" date="2025-08" db="UniProtKB">
        <authorList>
            <consortium name="Ensembl"/>
        </authorList>
    </citation>
    <scope>IDENTIFICATION</scope>
</reference>
<dbReference type="AlphaFoldDB" id="A0A670JNI5"/>
<sequence>MQSSSPSDIYLSEWQKNYFGVTFGTCTPRQKADVYCAQILRMHYAWANLAISQVCAANLFKPCRKMLYSY</sequence>
<dbReference type="Proteomes" id="UP000472272">
    <property type="component" value="Chromosome 13"/>
</dbReference>
<reference evidence="1" key="3">
    <citation type="submission" date="2025-09" db="UniProtKB">
        <authorList>
            <consortium name="Ensembl"/>
        </authorList>
    </citation>
    <scope>IDENTIFICATION</scope>
</reference>
<organism evidence="1 2">
    <name type="scientific">Podarcis muralis</name>
    <name type="common">Wall lizard</name>
    <name type="synonym">Lacerta muralis</name>
    <dbReference type="NCBI Taxonomy" id="64176"/>
    <lineage>
        <taxon>Eukaryota</taxon>
        <taxon>Metazoa</taxon>
        <taxon>Chordata</taxon>
        <taxon>Craniata</taxon>
        <taxon>Vertebrata</taxon>
        <taxon>Euteleostomi</taxon>
        <taxon>Lepidosauria</taxon>
        <taxon>Squamata</taxon>
        <taxon>Bifurcata</taxon>
        <taxon>Unidentata</taxon>
        <taxon>Episquamata</taxon>
        <taxon>Laterata</taxon>
        <taxon>Lacertibaenia</taxon>
        <taxon>Lacertidae</taxon>
        <taxon>Podarcis</taxon>
    </lineage>
</organism>
<dbReference type="GeneTree" id="ENSGT00990000212626"/>
<evidence type="ECO:0000313" key="1">
    <source>
        <dbReference type="Ensembl" id="ENSPMRP00000025450.1"/>
    </source>
</evidence>
<accession>A0A670JNI5</accession>
<dbReference type="OMA" id="HYAWANL"/>